<gene>
    <name evidence="2" type="ORF">IAC85_05265</name>
</gene>
<feature type="coiled-coil region" evidence="1">
    <location>
        <begin position="324"/>
        <end position="406"/>
    </location>
</feature>
<evidence type="ECO:0000256" key="1">
    <source>
        <dbReference type="SAM" id="Coils"/>
    </source>
</evidence>
<dbReference type="EMBL" id="DVFU01000101">
    <property type="protein sequence ID" value="HIQ65130.1"/>
    <property type="molecule type" value="Genomic_DNA"/>
</dbReference>
<organism evidence="2 3">
    <name type="scientific">Candidatus Faecenecus gallistercoris</name>
    <dbReference type="NCBI Taxonomy" id="2840793"/>
    <lineage>
        <taxon>Bacteria</taxon>
        <taxon>Bacillati</taxon>
        <taxon>Bacillota</taxon>
        <taxon>Bacillota incertae sedis</taxon>
        <taxon>Candidatus Faecenecus</taxon>
    </lineage>
</organism>
<name>A0A9D0Z277_9FIRM</name>
<dbReference type="Proteomes" id="UP000886725">
    <property type="component" value="Unassembled WGS sequence"/>
</dbReference>
<evidence type="ECO:0000313" key="3">
    <source>
        <dbReference type="Proteomes" id="UP000886725"/>
    </source>
</evidence>
<reference evidence="2" key="2">
    <citation type="journal article" date="2021" name="PeerJ">
        <title>Extensive microbial diversity within the chicken gut microbiome revealed by metagenomics and culture.</title>
        <authorList>
            <person name="Gilroy R."/>
            <person name="Ravi A."/>
            <person name="Getino M."/>
            <person name="Pursley I."/>
            <person name="Horton D.L."/>
            <person name="Alikhan N.F."/>
            <person name="Baker D."/>
            <person name="Gharbi K."/>
            <person name="Hall N."/>
            <person name="Watson M."/>
            <person name="Adriaenssens E.M."/>
            <person name="Foster-Nyarko E."/>
            <person name="Jarju S."/>
            <person name="Secka A."/>
            <person name="Antonio M."/>
            <person name="Oren A."/>
            <person name="Chaudhuri R.R."/>
            <person name="La Ragione R."/>
            <person name="Hildebrand F."/>
            <person name="Pallen M.J."/>
        </authorList>
    </citation>
    <scope>NUCLEOTIDE SEQUENCE</scope>
    <source>
        <strain evidence="2">CHK165-10780</strain>
    </source>
</reference>
<reference evidence="2" key="1">
    <citation type="submission" date="2020-10" db="EMBL/GenBank/DDBJ databases">
        <authorList>
            <person name="Gilroy R."/>
        </authorList>
    </citation>
    <scope>NUCLEOTIDE SEQUENCE</scope>
    <source>
        <strain evidence="2">CHK165-10780</strain>
    </source>
</reference>
<evidence type="ECO:0000313" key="2">
    <source>
        <dbReference type="EMBL" id="HIQ65130.1"/>
    </source>
</evidence>
<keyword evidence="1" id="KW-0175">Coiled coil</keyword>
<accession>A0A9D0Z277</accession>
<comment type="caution">
    <text evidence="2">The sequence shown here is derived from an EMBL/GenBank/DDBJ whole genome shotgun (WGS) entry which is preliminary data.</text>
</comment>
<sequence>MNNLDLYLNAIPSIKGKIEAYPLEITEGTHKVIAEYKIHAAKERNRSVNELLTSYRSDMESIKTVLQAKAQSLTPTGENPNIAPLTEQVRNLKRILKYDNPYNEVFEKTKLAKICYDLDRVEQNNLTEINQILSYVVEKFRLSGVVLSAQDFDYSIYAREYMTVFFQVSGDANRSEELERTFNSLYWKCPMLLTHLKLSIRSLVKKHNKALSAYCTCHKKELLEQTSTTEETFREAYLQKKSQLTVMKRQDAYTLVESFKNKDENISDYLETNTNRNKKLDSFVVTGSFATLSEPEQEKYFQNMMELNRTLEEWMTIDHFRFILEDVKKRMEDAKNHKNDVKTKEKEIAKLEKNRAKIVKKYDWWNKVSKNKEKIENKQAARLVEIEELIQQLNTKYRELDDAKITSRAGACLDKSSTLYDAFDFAKSFYGYCKELIASQKDLSDTVNEEMDRFTKFILDSNHILTKNLNLAMSYDVKEKMKEKCTLLNIKIEDSNLEDLDTLKKDLDMIQKIYDLTTLGITLNDIEFICNVNDLK</sequence>
<proteinExistence type="predicted"/>
<dbReference type="AlphaFoldDB" id="A0A9D0Z277"/>
<protein>
    <submittedName>
        <fullName evidence="2">Uncharacterized protein</fullName>
    </submittedName>
</protein>